<feature type="transmembrane region" description="Helical" evidence="7">
    <location>
        <begin position="45"/>
        <end position="69"/>
    </location>
</feature>
<feature type="transmembrane region" description="Helical" evidence="7">
    <location>
        <begin position="340"/>
        <end position="363"/>
    </location>
</feature>
<feature type="transmembrane region" description="Helical" evidence="7">
    <location>
        <begin position="375"/>
        <end position="394"/>
    </location>
</feature>
<feature type="domain" description="Major facilitator superfamily (MFS) profile" evidence="8">
    <location>
        <begin position="42"/>
        <end position="429"/>
    </location>
</feature>
<evidence type="ECO:0000256" key="1">
    <source>
        <dbReference type="ARBA" id="ARBA00004651"/>
    </source>
</evidence>
<keyword evidence="4 7" id="KW-0812">Transmembrane</keyword>
<name>I7A1H8_MELRP</name>
<feature type="transmembrane region" description="Helical" evidence="7">
    <location>
        <begin position="108"/>
        <end position="132"/>
    </location>
</feature>
<gene>
    <name evidence="9" type="ordered locus">MROS_0603</name>
</gene>
<evidence type="ECO:0000313" key="10">
    <source>
        <dbReference type="Proteomes" id="UP000009011"/>
    </source>
</evidence>
<dbReference type="GO" id="GO:0005886">
    <property type="term" value="C:plasma membrane"/>
    <property type="evidence" value="ECO:0007669"/>
    <property type="project" value="UniProtKB-SubCell"/>
</dbReference>
<keyword evidence="6 7" id="KW-0472">Membrane</keyword>
<comment type="subcellular location">
    <subcellularLocation>
        <location evidence="1">Cell membrane</location>
        <topology evidence="1">Multi-pass membrane protein</topology>
    </subcellularLocation>
</comment>
<reference evidence="9 10" key="1">
    <citation type="journal article" date="2013" name="PLoS ONE">
        <title>Genomic analysis of Melioribacter roseus, facultatively anaerobic organotrophic bacterium representing a novel deep lineage within Bacteriodetes/Chlorobi group.</title>
        <authorList>
            <person name="Kadnikov V.V."/>
            <person name="Mardanov A.V."/>
            <person name="Podosokorskaya O.A."/>
            <person name="Gavrilov S.N."/>
            <person name="Kublanov I.V."/>
            <person name="Beletsky A.V."/>
            <person name="Bonch-Osmolovskaya E.A."/>
            <person name="Ravin N.V."/>
        </authorList>
    </citation>
    <scope>NUCLEOTIDE SEQUENCE [LARGE SCALE GENOMIC DNA]</scope>
    <source>
        <strain evidence="10">JCM 17771 / P3M-2</strain>
    </source>
</reference>
<organism evidence="9 10">
    <name type="scientific">Melioribacter roseus (strain DSM 23840 / JCM 17771 / VKM B-2668 / P3M-2)</name>
    <dbReference type="NCBI Taxonomy" id="1191523"/>
    <lineage>
        <taxon>Bacteria</taxon>
        <taxon>Pseudomonadati</taxon>
        <taxon>Ignavibacteriota</taxon>
        <taxon>Ignavibacteria</taxon>
        <taxon>Ignavibacteriales</taxon>
        <taxon>Melioribacteraceae</taxon>
        <taxon>Melioribacter</taxon>
    </lineage>
</organism>
<dbReference type="PANTHER" id="PTHR23513">
    <property type="entry name" value="INTEGRAL MEMBRANE EFFLUX PROTEIN-RELATED"/>
    <property type="match status" value="1"/>
</dbReference>
<sequence>MSESKTEYPIIPPEDGSARRILPSIKNNFRLKNTFAALRHRNYRIWFWGQMISLFGSWMQNTALAFFVYELTKSPAFLGYVGFAGGIPAWILTFYAGVAADRFDRRKILIYTQSGMMFLSLILSLLTITGIIESWHILLISAGMGTMNTFDAPARHAFVNEMVPREDMVNAIALNSTMFNTATSIGPALGGIIYALLGPAACFVINTVSFMAVLIGLLRMNVKPIEKAKERNSVFKDIKEGFGYLFAQKTIMAFVLIVITISLFGISLVTIFPAWAVNILSGDATTNGFMQSARGVGAVIFALIIATVNKYVVRGRILSYAALAVPIVIIVFSFNRSFVITLLLLALLGGLMIVIYNLCNGLIQTLVDEKFRGRIMSLYTFSFLAFAPLGSLLIGSEAELVGIPTAVQINGIILLLIFSFIIYRFPRLKKII</sequence>
<feature type="transmembrane region" description="Helical" evidence="7">
    <location>
        <begin position="317"/>
        <end position="334"/>
    </location>
</feature>
<dbReference type="OrthoDB" id="9775268at2"/>
<protein>
    <submittedName>
        <fullName evidence="9">Major facilitator transporter</fullName>
    </submittedName>
</protein>
<keyword evidence="5 7" id="KW-1133">Transmembrane helix</keyword>
<evidence type="ECO:0000256" key="2">
    <source>
        <dbReference type="ARBA" id="ARBA00022448"/>
    </source>
</evidence>
<evidence type="ECO:0000256" key="5">
    <source>
        <dbReference type="ARBA" id="ARBA00022989"/>
    </source>
</evidence>
<evidence type="ECO:0000256" key="4">
    <source>
        <dbReference type="ARBA" id="ARBA00022692"/>
    </source>
</evidence>
<keyword evidence="2" id="KW-0813">Transport</keyword>
<dbReference type="Proteomes" id="UP000009011">
    <property type="component" value="Chromosome"/>
</dbReference>
<feature type="transmembrane region" description="Helical" evidence="7">
    <location>
        <begin position="251"/>
        <end position="276"/>
    </location>
</feature>
<evidence type="ECO:0000313" key="9">
    <source>
        <dbReference type="EMBL" id="AFN73846.1"/>
    </source>
</evidence>
<dbReference type="PROSITE" id="PS50850">
    <property type="entry name" value="MFS"/>
    <property type="match status" value="1"/>
</dbReference>
<dbReference type="CDD" id="cd06173">
    <property type="entry name" value="MFS_MefA_like"/>
    <property type="match status" value="1"/>
</dbReference>
<dbReference type="InterPro" id="IPR036259">
    <property type="entry name" value="MFS_trans_sf"/>
</dbReference>
<dbReference type="InterPro" id="IPR020846">
    <property type="entry name" value="MFS_dom"/>
</dbReference>
<dbReference type="eggNOG" id="COG0477">
    <property type="taxonomic scope" value="Bacteria"/>
</dbReference>
<dbReference type="KEGG" id="mro:MROS_0603"/>
<dbReference type="RefSeq" id="WP_014855283.1">
    <property type="nucleotide sequence ID" value="NC_018178.1"/>
</dbReference>
<dbReference type="EMBL" id="CP003557">
    <property type="protein sequence ID" value="AFN73846.1"/>
    <property type="molecule type" value="Genomic_DNA"/>
</dbReference>
<evidence type="ECO:0000256" key="6">
    <source>
        <dbReference type="ARBA" id="ARBA00023136"/>
    </source>
</evidence>
<proteinExistence type="predicted"/>
<dbReference type="InterPro" id="IPR010290">
    <property type="entry name" value="TM_effector"/>
</dbReference>
<dbReference type="Pfam" id="PF05977">
    <property type="entry name" value="MFS_3"/>
    <property type="match status" value="1"/>
</dbReference>
<dbReference type="Gene3D" id="1.20.1250.20">
    <property type="entry name" value="MFS general substrate transporter like domains"/>
    <property type="match status" value="1"/>
</dbReference>
<feature type="transmembrane region" description="Helical" evidence="7">
    <location>
        <begin position="288"/>
        <end position="308"/>
    </location>
</feature>
<evidence type="ECO:0000256" key="7">
    <source>
        <dbReference type="SAM" id="Phobius"/>
    </source>
</evidence>
<accession>I7A1H8</accession>
<keyword evidence="10" id="KW-1185">Reference proteome</keyword>
<dbReference type="AlphaFoldDB" id="I7A1H8"/>
<dbReference type="SUPFAM" id="SSF103473">
    <property type="entry name" value="MFS general substrate transporter"/>
    <property type="match status" value="1"/>
</dbReference>
<feature type="transmembrane region" description="Helical" evidence="7">
    <location>
        <begin position="400"/>
        <end position="423"/>
    </location>
</feature>
<feature type="transmembrane region" description="Helical" evidence="7">
    <location>
        <begin position="192"/>
        <end position="218"/>
    </location>
</feature>
<dbReference type="GO" id="GO:0022857">
    <property type="term" value="F:transmembrane transporter activity"/>
    <property type="evidence" value="ECO:0007669"/>
    <property type="project" value="InterPro"/>
</dbReference>
<dbReference type="PANTHER" id="PTHR23513:SF11">
    <property type="entry name" value="STAPHYLOFERRIN A TRANSPORTER"/>
    <property type="match status" value="1"/>
</dbReference>
<dbReference type="PATRIC" id="fig|1191523.3.peg.631"/>
<keyword evidence="3" id="KW-1003">Cell membrane</keyword>
<dbReference type="HOGENOM" id="CLU_034180_11_2_10"/>
<evidence type="ECO:0000259" key="8">
    <source>
        <dbReference type="PROSITE" id="PS50850"/>
    </source>
</evidence>
<feature type="transmembrane region" description="Helical" evidence="7">
    <location>
        <begin position="75"/>
        <end position="96"/>
    </location>
</feature>
<evidence type="ECO:0000256" key="3">
    <source>
        <dbReference type="ARBA" id="ARBA00022475"/>
    </source>
</evidence>